<evidence type="ECO:0000313" key="2">
    <source>
        <dbReference type="Proteomes" id="UP000683925"/>
    </source>
</evidence>
<dbReference type="EMBL" id="CAJJDP010000114">
    <property type="protein sequence ID" value="CAD8197553.1"/>
    <property type="molecule type" value="Genomic_DNA"/>
</dbReference>
<proteinExistence type="predicted"/>
<protein>
    <submittedName>
        <fullName evidence="1">Uncharacterized protein</fullName>
    </submittedName>
</protein>
<accession>A0A8S1X9B6</accession>
<reference evidence="1" key="1">
    <citation type="submission" date="2021-01" db="EMBL/GenBank/DDBJ databases">
        <authorList>
            <consortium name="Genoscope - CEA"/>
            <person name="William W."/>
        </authorList>
    </citation>
    <scope>NUCLEOTIDE SEQUENCE</scope>
</reference>
<dbReference type="AlphaFoldDB" id="A0A8S1X9B6"/>
<name>A0A8S1X9B6_PAROT</name>
<sequence>MNIEDIIKENSELLDRLQNDDQKSSIDVQLTQMREQLNYLQQIDMKRQLKYDQLLNQSVKLQSLFIELMRFANDSNIRGNQFNTILRQYNELSFRSPVANERSPCKPSSPFKKQNNYMAIHNKF</sequence>
<dbReference type="OMA" id="NTILRQY"/>
<dbReference type="Proteomes" id="UP000683925">
    <property type="component" value="Unassembled WGS sequence"/>
</dbReference>
<comment type="caution">
    <text evidence="1">The sequence shown here is derived from an EMBL/GenBank/DDBJ whole genome shotgun (WGS) entry which is preliminary data.</text>
</comment>
<keyword evidence="2" id="KW-1185">Reference proteome</keyword>
<dbReference type="OrthoDB" id="10282307at2759"/>
<organism evidence="1 2">
    <name type="scientific">Paramecium octaurelia</name>
    <dbReference type="NCBI Taxonomy" id="43137"/>
    <lineage>
        <taxon>Eukaryota</taxon>
        <taxon>Sar</taxon>
        <taxon>Alveolata</taxon>
        <taxon>Ciliophora</taxon>
        <taxon>Intramacronucleata</taxon>
        <taxon>Oligohymenophorea</taxon>
        <taxon>Peniculida</taxon>
        <taxon>Parameciidae</taxon>
        <taxon>Paramecium</taxon>
    </lineage>
</organism>
<gene>
    <name evidence="1" type="ORF">POCTA_138.1.T1140169</name>
</gene>
<evidence type="ECO:0000313" key="1">
    <source>
        <dbReference type="EMBL" id="CAD8197553.1"/>
    </source>
</evidence>